<dbReference type="Gene3D" id="3.60.20.10">
    <property type="entry name" value="Glutamine Phosphoribosylpyrophosphate, subunit 1, domain 1"/>
    <property type="match status" value="1"/>
</dbReference>
<dbReference type="InterPro" id="IPR010430">
    <property type="entry name" value="DUF1028"/>
</dbReference>
<dbReference type="PANTHER" id="PTHR39328">
    <property type="entry name" value="BLL2871 PROTEIN"/>
    <property type="match status" value="1"/>
</dbReference>
<gene>
    <name evidence="2" type="ORF">SAMN03080606_03333</name>
</gene>
<dbReference type="PANTHER" id="PTHR39328:SF1">
    <property type="entry name" value="BLL2871 PROTEIN"/>
    <property type="match status" value="1"/>
</dbReference>
<dbReference type="Proteomes" id="UP000198636">
    <property type="component" value="Unassembled WGS sequence"/>
</dbReference>
<sequence length="290" mass="31736">MMKNISTFSIVARDPHTGELGVAVQSKFLAAAAVVSWAKAGAGAIATQAMANLDYGELGLKLLEKGYTAQQTLDALLSLDDGREDRQVGIVDADGNSVAYTGGSCFDWAGHITGDNFSCQGNILVSEATVKAMAEAFNNTKGNLATRLVEALDKAQEAGGDKRGRQSAGLLIVKENGSYGGYNDKYIDLRVDDDPEPIKKLRHLLYLHELYFNKPTKEDIIEVTVEVGKRIQDALKRLEYYNGDINGLFDQLTQNAYFAFCGVENFEERLCEGSYIDKNVLNILIEKSEE</sequence>
<evidence type="ECO:0000313" key="2">
    <source>
        <dbReference type="EMBL" id="SCY97178.1"/>
    </source>
</evidence>
<dbReference type="Pfam" id="PF08823">
    <property type="entry name" value="PG_binding_2"/>
    <property type="match status" value="1"/>
</dbReference>
<protein>
    <submittedName>
        <fullName evidence="2">Uncharacterized conserved protein, Ntn-hydrolase superfamily</fullName>
    </submittedName>
</protein>
<name>A0A1G5KAU0_9FIRM</name>
<organism evidence="2 3">
    <name type="scientific">Alkaliphilus peptidifermentans DSM 18978</name>
    <dbReference type="NCBI Taxonomy" id="1120976"/>
    <lineage>
        <taxon>Bacteria</taxon>
        <taxon>Bacillati</taxon>
        <taxon>Bacillota</taxon>
        <taxon>Clostridia</taxon>
        <taxon>Peptostreptococcales</taxon>
        <taxon>Natronincolaceae</taxon>
        <taxon>Alkaliphilus</taxon>
    </lineage>
</organism>
<dbReference type="InterPro" id="IPR014927">
    <property type="entry name" value="PG-bd_2"/>
</dbReference>
<evidence type="ECO:0000313" key="3">
    <source>
        <dbReference type="Proteomes" id="UP000198636"/>
    </source>
</evidence>
<dbReference type="STRING" id="1120976.SAMN03080606_03333"/>
<keyword evidence="3" id="KW-1185">Reference proteome</keyword>
<accession>A0A1G5KAU0</accession>
<dbReference type="GO" id="GO:0016787">
    <property type="term" value="F:hydrolase activity"/>
    <property type="evidence" value="ECO:0007669"/>
    <property type="project" value="UniProtKB-KW"/>
</dbReference>
<feature type="domain" description="Putative peptidoglycan binding" evidence="1">
    <location>
        <begin position="211"/>
        <end position="284"/>
    </location>
</feature>
<evidence type="ECO:0000259" key="1">
    <source>
        <dbReference type="Pfam" id="PF08823"/>
    </source>
</evidence>
<keyword evidence="2" id="KW-0378">Hydrolase</keyword>
<dbReference type="Pfam" id="PF06267">
    <property type="entry name" value="DUF1028"/>
    <property type="match status" value="1"/>
</dbReference>
<proteinExistence type="predicted"/>
<dbReference type="InterPro" id="IPR029055">
    <property type="entry name" value="Ntn_hydrolases_N"/>
</dbReference>
<dbReference type="SUPFAM" id="SSF56235">
    <property type="entry name" value="N-terminal nucleophile aminohydrolases (Ntn hydrolases)"/>
    <property type="match status" value="1"/>
</dbReference>
<dbReference type="EMBL" id="FMUS01000025">
    <property type="protein sequence ID" value="SCY97178.1"/>
    <property type="molecule type" value="Genomic_DNA"/>
</dbReference>
<reference evidence="2 3" key="1">
    <citation type="submission" date="2016-10" db="EMBL/GenBank/DDBJ databases">
        <authorList>
            <person name="de Groot N.N."/>
        </authorList>
    </citation>
    <scope>NUCLEOTIDE SEQUENCE [LARGE SCALE GENOMIC DNA]</scope>
    <source>
        <strain evidence="2 3">DSM 18978</strain>
    </source>
</reference>
<dbReference type="AlphaFoldDB" id="A0A1G5KAU0"/>